<comment type="similarity">
    <text evidence="1">Belongs to the NmrA-type oxidoreductase family.</text>
</comment>
<dbReference type="Gene3D" id="3.40.50.720">
    <property type="entry name" value="NAD(P)-binding Rossmann-like Domain"/>
    <property type="match status" value="1"/>
</dbReference>
<protein>
    <submittedName>
        <fullName evidence="4">NmrA/HSCARG family protein</fullName>
    </submittedName>
</protein>
<name>A0ABW1JNQ1_9NOCA</name>
<evidence type="ECO:0000313" key="5">
    <source>
        <dbReference type="Proteomes" id="UP001596223"/>
    </source>
</evidence>
<dbReference type="Gene3D" id="3.90.25.10">
    <property type="entry name" value="UDP-galactose 4-epimerase, domain 1"/>
    <property type="match status" value="1"/>
</dbReference>
<evidence type="ECO:0000256" key="2">
    <source>
        <dbReference type="ARBA" id="ARBA00022857"/>
    </source>
</evidence>
<dbReference type="Proteomes" id="UP001596223">
    <property type="component" value="Unassembled WGS sequence"/>
</dbReference>
<evidence type="ECO:0000313" key="4">
    <source>
        <dbReference type="EMBL" id="MFC6011051.1"/>
    </source>
</evidence>
<dbReference type="SUPFAM" id="SSF51735">
    <property type="entry name" value="NAD(P)-binding Rossmann-fold domains"/>
    <property type="match status" value="1"/>
</dbReference>
<gene>
    <name evidence="4" type="ORF">ACFP3H_08305</name>
</gene>
<dbReference type="Pfam" id="PF05368">
    <property type="entry name" value="NmrA"/>
    <property type="match status" value="1"/>
</dbReference>
<feature type="domain" description="NmrA-like" evidence="3">
    <location>
        <begin position="7"/>
        <end position="270"/>
    </location>
</feature>
<dbReference type="CDD" id="cd05251">
    <property type="entry name" value="NmrA_like_SDR_a"/>
    <property type="match status" value="1"/>
</dbReference>
<dbReference type="PANTHER" id="PTHR42748:SF7">
    <property type="entry name" value="NMRA LIKE REDOX SENSOR 1-RELATED"/>
    <property type="match status" value="1"/>
</dbReference>
<comment type="caution">
    <text evidence="4">The sequence shown here is derived from an EMBL/GenBank/DDBJ whole genome shotgun (WGS) entry which is preliminary data.</text>
</comment>
<dbReference type="InterPro" id="IPR036291">
    <property type="entry name" value="NAD(P)-bd_dom_sf"/>
</dbReference>
<dbReference type="InterPro" id="IPR008030">
    <property type="entry name" value="NmrA-like"/>
</dbReference>
<sequence>MSNDNGPVLVIGATGQQGRATSRALLEKGRQVRAFVRNPESAAAKALAAEGAELVVGDLDDEASVKAALDGSRSVFLMLTMMEGVNITAAGIAAEQRRGETVIDLARDSGIEHLVYSSLRGAGQNSGVEYYAAKEHLEDYLTAQRIPATILRPVFFMDNFASFNRPVLDDSGTLVLNLAVRADIPLSLISVRDIGAFAALALTRPREYLGRTLSIAGDRLTPPQIAAAFGGAAGLPARSFQVPIEAVRAFDEQVAKMFAFFNERPDEELDLAALRAEHPDLQDLPTWLATSGWRP</sequence>
<keyword evidence="2" id="KW-0521">NADP</keyword>
<reference evidence="5" key="1">
    <citation type="journal article" date="2019" name="Int. J. Syst. Evol. Microbiol.">
        <title>The Global Catalogue of Microorganisms (GCM) 10K type strain sequencing project: providing services to taxonomists for standard genome sequencing and annotation.</title>
        <authorList>
            <consortium name="The Broad Institute Genomics Platform"/>
            <consortium name="The Broad Institute Genome Sequencing Center for Infectious Disease"/>
            <person name="Wu L."/>
            <person name="Ma J."/>
        </authorList>
    </citation>
    <scope>NUCLEOTIDE SEQUENCE [LARGE SCALE GENOMIC DNA]</scope>
    <source>
        <strain evidence="5">CCUG 36956</strain>
    </source>
</reference>
<evidence type="ECO:0000256" key="1">
    <source>
        <dbReference type="ARBA" id="ARBA00006328"/>
    </source>
</evidence>
<dbReference type="InterPro" id="IPR051164">
    <property type="entry name" value="NmrA-like_oxidored"/>
</dbReference>
<dbReference type="PANTHER" id="PTHR42748">
    <property type="entry name" value="NITROGEN METABOLITE REPRESSION PROTEIN NMRA FAMILY MEMBER"/>
    <property type="match status" value="1"/>
</dbReference>
<dbReference type="RefSeq" id="WP_378601962.1">
    <property type="nucleotide sequence ID" value="NZ_JBHSQN010000003.1"/>
</dbReference>
<evidence type="ECO:0000259" key="3">
    <source>
        <dbReference type="Pfam" id="PF05368"/>
    </source>
</evidence>
<organism evidence="4 5">
    <name type="scientific">Nocardia lasii</name>
    <dbReference type="NCBI Taxonomy" id="1616107"/>
    <lineage>
        <taxon>Bacteria</taxon>
        <taxon>Bacillati</taxon>
        <taxon>Actinomycetota</taxon>
        <taxon>Actinomycetes</taxon>
        <taxon>Mycobacteriales</taxon>
        <taxon>Nocardiaceae</taxon>
        <taxon>Nocardia</taxon>
    </lineage>
</organism>
<accession>A0ABW1JNQ1</accession>
<dbReference type="EMBL" id="JBHSQN010000003">
    <property type="protein sequence ID" value="MFC6011051.1"/>
    <property type="molecule type" value="Genomic_DNA"/>
</dbReference>
<keyword evidence="5" id="KW-1185">Reference proteome</keyword>
<proteinExistence type="inferred from homology"/>